<dbReference type="EMBL" id="MN740196">
    <property type="protein sequence ID" value="QHT92934.1"/>
    <property type="molecule type" value="Genomic_DNA"/>
</dbReference>
<evidence type="ECO:0000256" key="1">
    <source>
        <dbReference type="SAM" id="Coils"/>
    </source>
</evidence>
<accession>A0A6C0IIG6</accession>
<keyword evidence="1" id="KW-0175">Coiled coil</keyword>
<proteinExistence type="predicted"/>
<evidence type="ECO:0000313" key="2">
    <source>
        <dbReference type="EMBL" id="QHT92934.1"/>
    </source>
</evidence>
<reference evidence="2" key="1">
    <citation type="journal article" date="2020" name="Nature">
        <title>Giant virus diversity and host interactions through global metagenomics.</title>
        <authorList>
            <person name="Schulz F."/>
            <person name="Roux S."/>
            <person name="Paez-Espino D."/>
            <person name="Jungbluth S."/>
            <person name="Walsh D.A."/>
            <person name="Denef V.J."/>
            <person name="McMahon K.D."/>
            <person name="Konstantinidis K.T."/>
            <person name="Eloe-Fadrosh E.A."/>
            <person name="Kyrpides N.C."/>
            <person name="Woyke T."/>
        </authorList>
    </citation>
    <scope>NUCLEOTIDE SEQUENCE</scope>
    <source>
        <strain evidence="2">GVMAG-M-3300023184-89</strain>
    </source>
</reference>
<sequence>MATTKQAINMINSEDAIRIIQTATNNMQGFSNKQRENISDNISKNKEVAFGYLYFPWSTNDMHVQKVLQCRDKQDIHYVHLIEWFEIAFIYYIKKEKKVIVFGDTEKYVEGVIEFIEDTVQQYTLEAKLEQERLKEIQNVLDDCREIEPLTQERINEIPQYGLYDDCREFDPLKHT</sequence>
<protein>
    <submittedName>
        <fullName evidence="2">Uncharacterized protein</fullName>
    </submittedName>
</protein>
<organism evidence="2">
    <name type="scientific">viral metagenome</name>
    <dbReference type="NCBI Taxonomy" id="1070528"/>
    <lineage>
        <taxon>unclassified sequences</taxon>
        <taxon>metagenomes</taxon>
        <taxon>organismal metagenomes</taxon>
    </lineage>
</organism>
<name>A0A6C0IIG6_9ZZZZ</name>
<dbReference type="AlphaFoldDB" id="A0A6C0IIG6"/>
<feature type="coiled-coil region" evidence="1">
    <location>
        <begin position="113"/>
        <end position="140"/>
    </location>
</feature>